<keyword evidence="2" id="KW-0812">Transmembrane</keyword>
<dbReference type="Proteomes" id="UP000653305">
    <property type="component" value="Unassembled WGS sequence"/>
</dbReference>
<feature type="region of interest" description="Disordered" evidence="1">
    <location>
        <begin position="1"/>
        <end position="28"/>
    </location>
</feature>
<proteinExistence type="predicted"/>
<accession>A0A830CF55</accession>
<evidence type="ECO:0000313" key="3">
    <source>
        <dbReference type="EMBL" id="GFP99387.1"/>
    </source>
</evidence>
<sequence length="82" mass="9398">MQLTSEDSQWTVAGNSWPAEPKGLRRRSAAPPVAATGISTGGRWRVRWLVTVLIRLELLIRFIYINTFSFFSLIYRINSEID</sequence>
<feature type="compositionally biased region" description="Polar residues" evidence="1">
    <location>
        <begin position="1"/>
        <end position="14"/>
    </location>
</feature>
<evidence type="ECO:0000256" key="1">
    <source>
        <dbReference type="SAM" id="MobiDB-lite"/>
    </source>
</evidence>
<reference evidence="3" key="1">
    <citation type="submission" date="2020-07" db="EMBL/GenBank/DDBJ databases">
        <title>Ethylene signaling mediates host invasion by parasitic plants.</title>
        <authorList>
            <person name="Yoshida S."/>
        </authorList>
    </citation>
    <scope>NUCLEOTIDE SEQUENCE</scope>
    <source>
        <strain evidence="3">Okayama</strain>
    </source>
</reference>
<evidence type="ECO:0000313" key="4">
    <source>
        <dbReference type="Proteomes" id="UP000653305"/>
    </source>
</evidence>
<dbReference type="AlphaFoldDB" id="A0A830CF55"/>
<feature type="transmembrane region" description="Helical" evidence="2">
    <location>
        <begin position="58"/>
        <end position="77"/>
    </location>
</feature>
<protein>
    <submittedName>
        <fullName evidence="3">Mini zinc finger protein 1</fullName>
    </submittedName>
</protein>
<keyword evidence="4" id="KW-1185">Reference proteome</keyword>
<keyword evidence="2" id="KW-0472">Membrane</keyword>
<gene>
    <name evidence="3" type="ORF">PHJA_002082800</name>
</gene>
<comment type="caution">
    <text evidence="3">The sequence shown here is derived from an EMBL/GenBank/DDBJ whole genome shotgun (WGS) entry which is preliminary data.</text>
</comment>
<dbReference type="EMBL" id="BMAC01000571">
    <property type="protein sequence ID" value="GFP99387.1"/>
    <property type="molecule type" value="Genomic_DNA"/>
</dbReference>
<name>A0A830CF55_9LAMI</name>
<organism evidence="3 4">
    <name type="scientific">Phtheirospermum japonicum</name>
    <dbReference type="NCBI Taxonomy" id="374723"/>
    <lineage>
        <taxon>Eukaryota</taxon>
        <taxon>Viridiplantae</taxon>
        <taxon>Streptophyta</taxon>
        <taxon>Embryophyta</taxon>
        <taxon>Tracheophyta</taxon>
        <taxon>Spermatophyta</taxon>
        <taxon>Magnoliopsida</taxon>
        <taxon>eudicotyledons</taxon>
        <taxon>Gunneridae</taxon>
        <taxon>Pentapetalae</taxon>
        <taxon>asterids</taxon>
        <taxon>lamiids</taxon>
        <taxon>Lamiales</taxon>
        <taxon>Orobanchaceae</taxon>
        <taxon>Orobanchaceae incertae sedis</taxon>
        <taxon>Phtheirospermum</taxon>
    </lineage>
</organism>
<evidence type="ECO:0000256" key="2">
    <source>
        <dbReference type="SAM" id="Phobius"/>
    </source>
</evidence>
<keyword evidence="2" id="KW-1133">Transmembrane helix</keyword>